<protein>
    <recommendedName>
        <fullName evidence="4">RNA helicase</fullName>
        <ecNumber evidence="4">3.6.4.13</ecNumber>
    </recommendedName>
</protein>
<keyword evidence="10" id="KW-0496">Mitochondrion</keyword>
<feature type="compositionally biased region" description="Basic and acidic residues" evidence="12">
    <location>
        <begin position="752"/>
        <end position="764"/>
    </location>
</feature>
<dbReference type="Gene3D" id="3.40.50.300">
    <property type="entry name" value="P-loop containing nucleotide triphosphate hydrolases"/>
    <property type="match status" value="2"/>
</dbReference>
<evidence type="ECO:0000256" key="3">
    <source>
        <dbReference type="ARBA" id="ARBA00004173"/>
    </source>
</evidence>
<evidence type="ECO:0000256" key="1">
    <source>
        <dbReference type="ARBA" id="ARBA00001936"/>
    </source>
</evidence>
<dbReference type="PROSITE" id="PS51194">
    <property type="entry name" value="HELICASE_CTER"/>
    <property type="match status" value="1"/>
</dbReference>
<dbReference type="InterPro" id="IPR022192">
    <property type="entry name" value="SUV3_C"/>
</dbReference>
<comment type="subcellular location">
    <subcellularLocation>
        <location evidence="3">Mitochondrion</location>
    </subcellularLocation>
</comment>
<accession>A0A2P7ZDM7</accession>
<feature type="region of interest" description="Disordered" evidence="12">
    <location>
        <begin position="684"/>
        <end position="806"/>
    </location>
</feature>
<dbReference type="InterPro" id="IPR050699">
    <property type="entry name" value="RNA-DNA_Helicase"/>
</dbReference>
<dbReference type="Gene3D" id="1.20.272.40">
    <property type="match status" value="2"/>
</dbReference>
<evidence type="ECO:0000256" key="9">
    <source>
        <dbReference type="ARBA" id="ARBA00022946"/>
    </source>
</evidence>
<keyword evidence="7" id="KW-0347">Helicase</keyword>
<dbReference type="GO" id="GO:0000965">
    <property type="term" value="P:mitochondrial RNA 3'-end processing"/>
    <property type="evidence" value="ECO:0007669"/>
    <property type="project" value="TreeGrafter"/>
</dbReference>
<comment type="catalytic activity">
    <reaction evidence="11">
        <text>ATP + H2O = ADP + phosphate + H(+)</text>
        <dbReference type="Rhea" id="RHEA:13065"/>
        <dbReference type="ChEBI" id="CHEBI:15377"/>
        <dbReference type="ChEBI" id="CHEBI:15378"/>
        <dbReference type="ChEBI" id="CHEBI:30616"/>
        <dbReference type="ChEBI" id="CHEBI:43474"/>
        <dbReference type="ChEBI" id="CHEBI:456216"/>
        <dbReference type="EC" id="3.6.4.13"/>
    </reaction>
</comment>
<evidence type="ECO:0000256" key="12">
    <source>
        <dbReference type="SAM" id="MobiDB-lite"/>
    </source>
</evidence>
<dbReference type="CDD" id="cd17913">
    <property type="entry name" value="DEXQc_Suv3"/>
    <property type="match status" value="1"/>
</dbReference>
<dbReference type="AlphaFoldDB" id="A0A2P7ZDM7"/>
<dbReference type="InterPro" id="IPR027417">
    <property type="entry name" value="P-loop_NTPase"/>
</dbReference>
<evidence type="ECO:0000256" key="8">
    <source>
        <dbReference type="ARBA" id="ARBA00022840"/>
    </source>
</evidence>
<comment type="cofactor">
    <cofactor evidence="1">
        <name>Mn(2+)</name>
        <dbReference type="ChEBI" id="CHEBI:29035"/>
    </cofactor>
</comment>
<dbReference type="Pfam" id="PF22527">
    <property type="entry name" value="DEXQc_Suv3"/>
    <property type="match status" value="1"/>
</dbReference>
<evidence type="ECO:0000259" key="13">
    <source>
        <dbReference type="PROSITE" id="PS51194"/>
    </source>
</evidence>
<dbReference type="Pfam" id="PF12513">
    <property type="entry name" value="SUV3_C"/>
    <property type="match status" value="1"/>
</dbReference>
<gene>
    <name evidence="14" type="ORF">B9Z65_5249</name>
</gene>
<dbReference type="EMBL" id="NHZQ01000236">
    <property type="protein sequence ID" value="PSK46281.1"/>
    <property type="molecule type" value="Genomic_DNA"/>
</dbReference>
<dbReference type="SUPFAM" id="SSF52540">
    <property type="entry name" value="P-loop containing nucleoside triphosphate hydrolases"/>
    <property type="match status" value="1"/>
</dbReference>
<dbReference type="GO" id="GO:0003724">
    <property type="term" value="F:RNA helicase activity"/>
    <property type="evidence" value="ECO:0007669"/>
    <property type="project" value="UniProtKB-EC"/>
</dbReference>
<evidence type="ECO:0000256" key="7">
    <source>
        <dbReference type="ARBA" id="ARBA00022806"/>
    </source>
</evidence>
<dbReference type="Gene3D" id="1.20.58.1080">
    <property type="match status" value="1"/>
</dbReference>
<name>A0A2P7ZDM7_9PEZI</name>
<evidence type="ECO:0000313" key="14">
    <source>
        <dbReference type="EMBL" id="PSK46281.1"/>
    </source>
</evidence>
<dbReference type="PANTHER" id="PTHR12131:SF1">
    <property type="entry name" value="ATP-DEPENDENT RNA HELICASE SUPV3L1, MITOCHONDRIAL-RELATED"/>
    <property type="match status" value="1"/>
</dbReference>
<evidence type="ECO:0000256" key="6">
    <source>
        <dbReference type="ARBA" id="ARBA00022801"/>
    </source>
</evidence>
<dbReference type="GO" id="GO:0005524">
    <property type="term" value="F:ATP binding"/>
    <property type="evidence" value="ECO:0007669"/>
    <property type="project" value="UniProtKB-KW"/>
</dbReference>
<keyword evidence="6" id="KW-0378">Hydrolase</keyword>
<evidence type="ECO:0000313" key="15">
    <source>
        <dbReference type="Proteomes" id="UP000243723"/>
    </source>
</evidence>
<dbReference type="OrthoDB" id="6692397at2759"/>
<dbReference type="InterPro" id="IPR001650">
    <property type="entry name" value="Helicase_C-like"/>
</dbReference>
<dbReference type="SMART" id="SM00490">
    <property type="entry name" value="HELICc"/>
    <property type="match status" value="1"/>
</dbReference>
<dbReference type="InterPro" id="IPR055206">
    <property type="entry name" value="DEXQc_SUV3"/>
</dbReference>
<keyword evidence="15" id="KW-1185">Reference proteome</keyword>
<feature type="compositionally biased region" description="Acidic residues" evidence="12">
    <location>
        <begin position="692"/>
        <end position="710"/>
    </location>
</feature>
<evidence type="ECO:0000256" key="2">
    <source>
        <dbReference type="ARBA" id="ARBA00001946"/>
    </source>
</evidence>
<dbReference type="Proteomes" id="UP000243723">
    <property type="component" value="Unassembled WGS sequence"/>
</dbReference>
<dbReference type="CDD" id="cd18805">
    <property type="entry name" value="SF2_C_suv3"/>
    <property type="match status" value="1"/>
</dbReference>
<dbReference type="GO" id="GO:0016787">
    <property type="term" value="F:hydrolase activity"/>
    <property type="evidence" value="ECO:0007669"/>
    <property type="project" value="UniProtKB-KW"/>
</dbReference>
<feature type="domain" description="Helicase C-terminal" evidence="13">
    <location>
        <begin position="275"/>
        <end position="430"/>
    </location>
</feature>
<dbReference type="EC" id="3.6.4.13" evidence="4"/>
<dbReference type="PANTHER" id="PTHR12131">
    <property type="entry name" value="ATP-DEPENDENT RNA AND DNA HELICASE"/>
    <property type="match status" value="1"/>
</dbReference>
<evidence type="ECO:0000256" key="4">
    <source>
        <dbReference type="ARBA" id="ARBA00012552"/>
    </source>
</evidence>
<evidence type="ECO:0000256" key="11">
    <source>
        <dbReference type="ARBA" id="ARBA00047984"/>
    </source>
</evidence>
<keyword evidence="8" id="KW-0067">ATP-binding</keyword>
<evidence type="ECO:0000256" key="10">
    <source>
        <dbReference type="ARBA" id="ARBA00023128"/>
    </source>
</evidence>
<feature type="compositionally biased region" description="Pro residues" evidence="12">
    <location>
        <begin position="458"/>
        <end position="467"/>
    </location>
</feature>
<sequence length="806" mass="90040">MYVALPKALRYIEKELETAPIVSYIEKEGHTLKSTLEAFIDTVHNSKRAWSKEEGKFYRELEEEYEKKGRRGLEAKLKYGFYGYVSGLRFTESDIQNQKAVADLRYPVEWYPGTRKLQRKIHLHVGPTNSGKTYHALKSLEASDSGMYAGPLRLLAHEVYMRMNAKGKRTMLVTGEERRAPDKDPAFAISSCTVEMLDLNRQVDVAVIDEIQMLGSEDRGWAWTQALLGVKAKEVHMCGEARTVPIIQELCAMIGEKPIIHTYERLSPLEMDKQSLDGDLNKLRKGDCIVSFSVMGIHALRKAIEKKTGKKVATVYGSLPPETRAQQARLFNDPDNDYDYLVASDAIGMGLNLSIKRVIFETSTKFNGQERKTIPLADIKQIAGRAGRYKTAHAATTASEAEQDLSEIKGETSADVNLVSEVNVDSPDDSLRYKYQPTSAPSMYERALAISHPGADPSNPPKPPPNDPSNIGLVTTLEKQDFPLISKALRRDPPPIKTAGLFFPGSVVDRFTQYFPPGTPFSYVLLRLSELAQLNSRFHLCGLRDALWLADLIEPVRNLSITDRAIFTATPASFSDQDLWSALIPALARCVETQSGGALYDIAEMPLELLEEEVRMSRPYLRELEKLHKAIVVYLWLSYRFAGIFSTRAVAQEVKRRVEERIEKVLEGLSLENKRLEMRRRARAEAAGVEGKEEDVEEDEDEEDEEEEGEGGMVTEGVEGNEAEVLDESITEPDVLGEEEKTPSNAGPLYERAAELVRRARDGKNAQNGEQEKPSGLAAQLEIPKHLHDAVDNGVAEVGKDAASRP</sequence>
<dbReference type="STRING" id="40998.A0A2P7ZDM7"/>
<keyword evidence="5" id="KW-0547">Nucleotide-binding</keyword>
<feature type="region of interest" description="Disordered" evidence="12">
    <location>
        <begin position="451"/>
        <end position="470"/>
    </location>
</feature>
<dbReference type="GO" id="GO:0045025">
    <property type="term" value="C:mitochondrial degradosome"/>
    <property type="evidence" value="ECO:0007669"/>
    <property type="project" value="TreeGrafter"/>
</dbReference>
<dbReference type="Pfam" id="PF00271">
    <property type="entry name" value="Helicase_C"/>
    <property type="match status" value="1"/>
</dbReference>
<organism evidence="14 15">
    <name type="scientific">Elsinoe australis</name>
    <dbReference type="NCBI Taxonomy" id="40998"/>
    <lineage>
        <taxon>Eukaryota</taxon>
        <taxon>Fungi</taxon>
        <taxon>Dikarya</taxon>
        <taxon>Ascomycota</taxon>
        <taxon>Pezizomycotina</taxon>
        <taxon>Dothideomycetes</taxon>
        <taxon>Dothideomycetidae</taxon>
        <taxon>Myriangiales</taxon>
        <taxon>Elsinoaceae</taxon>
        <taxon>Elsinoe</taxon>
    </lineage>
</organism>
<dbReference type="FunFam" id="3.40.50.300:FF:000957">
    <property type="entry name" value="ATP-dependent RNA helicase SUV3L, mitochondrial"/>
    <property type="match status" value="1"/>
</dbReference>
<dbReference type="Pfam" id="PF18147">
    <property type="entry name" value="Suv3_C_1"/>
    <property type="match status" value="1"/>
</dbReference>
<keyword evidence="9" id="KW-0809">Transit peptide</keyword>
<dbReference type="FunFam" id="3.40.50.300:FF:000269">
    <property type="entry name" value="ATP-dependent RNA helicase SUPV3L1, mitochondrial"/>
    <property type="match status" value="1"/>
</dbReference>
<comment type="cofactor">
    <cofactor evidence="2">
        <name>Mg(2+)</name>
        <dbReference type="ChEBI" id="CHEBI:18420"/>
    </cofactor>
</comment>
<dbReference type="InterPro" id="IPR044774">
    <property type="entry name" value="Suv3_DEXQc"/>
</dbReference>
<comment type="caution">
    <text evidence="14">The sequence shown here is derived from an EMBL/GenBank/DDBJ whole genome shotgun (WGS) entry which is preliminary data.</text>
</comment>
<feature type="compositionally biased region" description="Acidic residues" evidence="12">
    <location>
        <begin position="719"/>
        <end position="737"/>
    </location>
</feature>
<dbReference type="InterPro" id="IPR041082">
    <property type="entry name" value="Suv3_C_1"/>
</dbReference>
<reference evidence="14 15" key="1">
    <citation type="submission" date="2017-05" db="EMBL/GenBank/DDBJ databases">
        <title>Draft genome sequence of Elsinoe australis.</title>
        <authorList>
            <person name="Cheng Q."/>
        </authorList>
    </citation>
    <scope>NUCLEOTIDE SEQUENCE [LARGE SCALE GENOMIC DNA]</scope>
    <source>
        <strain evidence="14 15">NL1</strain>
    </source>
</reference>
<evidence type="ECO:0000256" key="5">
    <source>
        <dbReference type="ARBA" id="ARBA00022741"/>
    </source>
</evidence>
<proteinExistence type="predicted"/>